<evidence type="ECO:0000313" key="1">
    <source>
        <dbReference type="EMBL" id="DAD18792.1"/>
    </source>
</evidence>
<name>A0A822XFW1_NELNU</name>
<comment type="caution">
    <text evidence="1">The sequence shown here is derived from an EMBL/GenBank/DDBJ whole genome shotgun (WGS) entry which is preliminary data.</text>
</comment>
<sequence length="46" mass="5021">MVQVVICAATANFSGLIIEKQGTSSRNIRLTQEGNRSEATRDKVNL</sequence>
<dbReference type="Proteomes" id="UP000607653">
    <property type="component" value="Unassembled WGS sequence"/>
</dbReference>
<proteinExistence type="predicted"/>
<protein>
    <submittedName>
        <fullName evidence="1">Uncharacterized protein</fullName>
    </submittedName>
</protein>
<accession>A0A822XFW1</accession>
<dbReference type="EMBL" id="DUZY01000001">
    <property type="protein sequence ID" value="DAD18792.1"/>
    <property type="molecule type" value="Genomic_DNA"/>
</dbReference>
<evidence type="ECO:0000313" key="2">
    <source>
        <dbReference type="Proteomes" id="UP000607653"/>
    </source>
</evidence>
<keyword evidence="2" id="KW-1185">Reference proteome</keyword>
<reference evidence="1 2" key="1">
    <citation type="journal article" date="2020" name="Mol. Biol. Evol.">
        <title>Distinct Expression and Methylation Patterns for Genes with Different Fates following a Single Whole-Genome Duplication in Flowering Plants.</title>
        <authorList>
            <person name="Shi T."/>
            <person name="Rahmani R.S."/>
            <person name="Gugger P.F."/>
            <person name="Wang M."/>
            <person name="Li H."/>
            <person name="Zhang Y."/>
            <person name="Li Z."/>
            <person name="Wang Q."/>
            <person name="Van de Peer Y."/>
            <person name="Marchal K."/>
            <person name="Chen J."/>
        </authorList>
    </citation>
    <scope>NUCLEOTIDE SEQUENCE [LARGE SCALE GENOMIC DNA]</scope>
    <source>
        <tissue evidence="1">Leaf</tissue>
    </source>
</reference>
<gene>
    <name evidence="1" type="ORF">HUJ06_020255</name>
</gene>
<organism evidence="1 2">
    <name type="scientific">Nelumbo nucifera</name>
    <name type="common">Sacred lotus</name>
    <dbReference type="NCBI Taxonomy" id="4432"/>
    <lineage>
        <taxon>Eukaryota</taxon>
        <taxon>Viridiplantae</taxon>
        <taxon>Streptophyta</taxon>
        <taxon>Embryophyta</taxon>
        <taxon>Tracheophyta</taxon>
        <taxon>Spermatophyta</taxon>
        <taxon>Magnoliopsida</taxon>
        <taxon>Proteales</taxon>
        <taxon>Nelumbonaceae</taxon>
        <taxon>Nelumbo</taxon>
    </lineage>
</organism>
<dbReference type="AlphaFoldDB" id="A0A822XFW1"/>